<protein>
    <submittedName>
        <fullName evidence="2">Protein RDM1</fullName>
    </submittedName>
</protein>
<dbReference type="InterPro" id="IPR036319">
    <property type="entry name" value="RDM1_sf"/>
</dbReference>
<gene>
    <name evidence="2" type="primary">RDM1</name>
    <name evidence="2" type="ORF">QJS10_CPA08g00321</name>
</gene>
<dbReference type="PANTHER" id="PTHR36366">
    <property type="entry name" value="PROTEIN RDM1"/>
    <property type="match status" value="1"/>
</dbReference>
<organism evidence="2 3">
    <name type="scientific">Acorus calamus</name>
    <name type="common">Sweet flag</name>
    <dbReference type="NCBI Taxonomy" id="4465"/>
    <lineage>
        <taxon>Eukaryota</taxon>
        <taxon>Viridiplantae</taxon>
        <taxon>Streptophyta</taxon>
        <taxon>Embryophyta</taxon>
        <taxon>Tracheophyta</taxon>
        <taxon>Spermatophyta</taxon>
        <taxon>Magnoliopsida</taxon>
        <taxon>Liliopsida</taxon>
        <taxon>Acoraceae</taxon>
        <taxon>Acorus</taxon>
    </lineage>
</organism>
<evidence type="ECO:0000313" key="2">
    <source>
        <dbReference type="EMBL" id="KAK1310493.1"/>
    </source>
</evidence>
<reference evidence="2" key="2">
    <citation type="submission" date="2023-06" db="EMBL/GenBank/DDBJ databases">
        <authorList>
            <person name="Ma L."/>
            <person name="Liu K.-W."/>
            <person name="Li Z."/>
            <person name="Hsiao Y.-Y."/>
            <person name="Qi Y."/>
            <person name="Fu T."/>
            <person name="Tang G."/>
            <person name="Zhang D."/>
            <person name="Sun W.-H."/>
            <person name="Liu D.-K."/>
            <person name="Li Y."/>
            <person name="Chen G.-Z."/>
            <person name="Liu X.-D."/>
            <person name="Liao X.-Y."/>
            <person name="Jiang Y.-T."/>
            <person name="Yu X."/>
            <person name="Hao Y."/>
            <person name="Huang J."/>
            <person name="Zhao X.-W."/>
            <person name="Ke S."/>
            <person name="Chen Y.-Y."/>
            <person name="Wu W.-L."/>
            <person name="Hsu J.-L."/>
            <person name="Lin Y.-F."/>
            <person name="Huang M.-D."/>
            <person name="Li C.-Y."/>
            <person name="Huang L."/>
            <person name="Wang Z.-W."/>
            <person name="Zhao X."/>
            <person name="Zhong W.-Y."/>
            <person name="Peng D.-H."/>
            <person name="Ahmad S."/>
            <person name="Lan S."/>
            <person name="Zhang J.-S."/>
            <person name="Tsai W.-C."/>
            <person name="Van De Peer Y."/>
            <person name="Liu Z.-J."/>
        </authorList>
    </citation>
    <scope>NUCLEOTIDE SEQUENCE</scope>
    <source>
        <strain evidence="2">CP</strain>
        <tissue evidence="2">Leaves</tissue>
    </source>
</reference>
<dbReference type="PANTHER" id="PTHR36366:SF1">
    <property type="entry name" value="PROTEIN RDM1"/>
    <property type="match status" value="1"/>
</dbReference>
<sequence length="174" mass="19835">MKRASPWDQSVIISCDSGSSDSEDDSTKPKNKNGAGEFDKDIMSEGALIAQAQMYHEYMMQIPIPINRGSVIPFTTWQGLARSLKQLYGQPLHYLTNILLKQWDKSRIEVDEEHQRLDDLIHPCKAEALIWLTEEVHRLTSSPHHIAKLWASDPMYHASIDPIFPQTSVTPHPF</sequence>
<name>A0AAV9EDU4_ACOCL</name>
<dbReference type="GO" id="GO:0005634">
    <property type="term" value="C:nucleus"/>
    <property type="evidence" value="ECO:0007669"/>
    <property type="project" value="InterPro"/>
</dbReference>
<dbReference type="Pfam" id="PF09187">
    <property type="entry name" value="RdDM_RDM1"/>
    <property type="match status" value="1"/>
</dbReference>
<reference evidence="2" key="1">
    <citation type="journal article" date="2023" name="Nat. Commun.">
        <title>Diploid and tetraploid genomes of Acorus and the evolution of monocots.</title>
        <authorList>
            <person name="Ma L."/>
            <person name="Liu K.W."/>
            <person name="Li Z."/>
            <person name="Hsiao Y.Y."/>
            <person name="Qi Y."/>
            <person name="Fu T."/>
            <person name="Tang G.D."/>
            <person name="Zhang D."/>
            <person name="Sun W.H."/>
            <person name="Liu D.K."/>
            <person name="Li Y."/>
            <person name="Chen G.Z."/>
            <person name="Liu X.D."/>
            <person name="Liao X.Y."/>
            <person name="Jiang Y.T."/>
            <person name="Yu X."/>
            <person name="Hao Y."/>
            <person name="Huang J."/>
            <person name="Zhao X.W."/>
            <person name="Ke S."/>
            <person name="Chen Y.Y."/>
            <person name="Wu W.L."/>
            <person name="Hsu J.L."/>
            <person name="Lin Y.F."/>
            <person name="Huang M.D."/>
            <person name="Li C.Y."/>
            <person name="Huang L."/>
            <person name="Wang Z.W."/>
            <person name="Zhao X."/>
            <person name="Zhong W.Y."/>
            <person name="Peng D.H."/>
            <person name="Ahmad S."/>
            <person name="Lan S."/>
            <person name="Zhang J.S."/>
            <person name="Tsai W.C."/>
            <person name="Van de Peer Y."/>
            <person name="Liu Z.J."/>
        </authorList>
    </citation>
    <scope>NUCLEOTIDE SEQUENCE</scope>
    <source>
        <strain evidence="2">CP</strain>
    </source>
</reference>
<dbReference type="SUPFAM" id="SSF109920">
    <property type="entry name" value="Hypothetical protein At3g22680"/>
    <property type="match status" value="1"/>
</dbReference>
<proteinExistence type="predicted"/>
<dbReference type="Gene3D" id="1.20.120.690">
    <property type="entry name" value="RDM1 protein domain"/>
    <property type="match status" value="1"/>
</dbReference>
<dbReference type="EMBL" id="JAUJYO010000008">
    <property type="protein sequence ID" value="KAK1310493.1"/>
    <property type="molecule type" value="Genomic_DNA"/>
</dbReference>
<dbReference type="GO" id="GO:0080188">
    <property type="term" value="P:gene silencing by siRNA-directed DNA methylation"/>
    <property type="evidence" value="ECO:0007669"/>
    <property type="project" value="InterPro"/>
</dbReference>
<dbReference type="AlphaFoldDB" id="A0AAV9EDU4"/>
<comment type="caution">
    <text evidence="2">The sequence shown here is derived from an EMBL/GenBank/DDBJ whole genome shotgun (WGS) entry which is preliminary data.</text>
</comment>
<accession>A0AAV9EDU4</accession>
<keyword evidence="3" id="KW-1185">Reference proteome</keyword>
<evidence type="ECO:0000256" key="1">
    <source>
        <dbReference type="SAM" id="MobiDB-lite"/>
    </source>
</evidence>
<dbReference type="InterPro" id="IPR015270">
    <property type="entry name" value="RDM1_plant"/>
</dbReference>
<evidence type="ECO:0000313" key="3">
    <source>
        <dbReference type="Proteomes" id="UP001180020"/>
    </source>
</evidence>
<feature type="region of interest" description="Disordered" evidence="1">
    <location>
        <begin position="1"/>
        <end position="38"/>
    </location>
</feature>
<dbReference type="Proteomes" id="UP001180020">
    <property type="component" value="Unassembled WGS sequence"/>
</dbReference>